<dbReference type="EMBL" id="FAXA01000464">
    <property type="protein sequence ID" value="CUV05778.1"/>
    <property type="molecule type" value="Genomic_DNA"/>
</dbReference>
<dbReference type="GO" id="GO:0032993">
    <property type="term" value="C:protein-DNA complex"/>
    <property type="evidence" value="ECO:0007669"/>
    <property type="project" value="TreeGrafter"/>
</dbReference>
<feature type="domain" description="HhH-GPD" evidence="4">
    <location>
        <begin position="137"/>
        <end position="301"/>
    </location>
</feature>
<dbReference type="Gene3D" id="3.30.310.20">
    <property type="entry name" value="DNA-3-methyladenine glycosylase AlkA, N-terminal domain"/>
    <property type="match status" value="1"/>
</dbReference>
<dbReference type="SUPFAM" id="SSF48150">
    <property type="entry name" value="DNA-glycosylase"/>
    <property type="match status" value="1"/>
</dbReference>
<keyword evidence="5" id="KW-0326">Glycosidase</keyword>
<dbReference type="GO" id="GO:0006285">
    <property type="term" value="P:base-excision repair, AP site formation"/>
    <property type="evidence" value="ECO:0007669"/>
    <property type="project" value="TreeGrafter"/>
</dbReference>
<dbReference type="Gene3D" id="1.10.1670.10">
    <property type="entry name" value="Helix-hairpin-Helix base-excision DNA repair enzymes (C-terminal)"/>
    <property type="match status" value="1"/>
</dbReference>
<name>A0A160VE41_9ZZZZ</name>
<gene>
    <name evidence="5" type="ORF">MGWOODY_Clf3004</name>
</gene>
<dbReference type="FunFam" id="1.10.340.30:FF:000004">
    <property type="entry name" value="DNA-3-methyladenine glycosylase II"/>
    <property type="match status" value="1"/>
</dbReference>
<dbReference type="EC" id="3.2.2.21" evidence="5"/>
<dbReference type="CDD" id="cd00056">
    <property type="entry name" value="ENDO3c"/>
    <property type="match status" value="1"/>
</dbReference>
<dbReference type="SMART" id="SM00478">
    <property type="entry name" value="ENDO3c"/>
    <property type="match status" value="1"/>
</dbReference>
<dbReference type="GO" id="GO:0006307">
    <property type="term" value="P:DNA alkylation repair"/>
    <property type="evidence" value="ECO:0007669"/>
    <property type="project" value="TreeGrafter"/>
</dbReference>
<keyword evidence="2" id="KW-0227">DNA damage</keyword>
<evidence type="ECO:0000256" key="1">
    <source>
        <dbReference type="ARBA" id="ARBA00010817"/>
    </source>
</evidence>
<dbReference type="InterPro" id="IPR037046">
    <property type="entry name" value="AlkA_N_sf"/>
</dbReference>
<dbReference type="InterPro" id="IPR023170">
    <property type="entry name" value="HhH_base_excis_C"/>
</dbReference>
<dbReference type="InterPro" id="IPR003265">
    <property type="entry name" value="HhH-GPD_domain"/>
</dbReference>
<evidence type="ECO:0000256" key="3">
    <source>
        <dbReference type="ARBA" id="ARBA00023204"/>
    </source>
</evidence>
<dbReference type="GO" id="GO:0043916">
    <property type="term" value="F:DNA-7-methylguanine glycosylase activity"/>
    <property type="evidence" value="ECO:0007669"/>
    <property type="project" value="TreeGrafter"/>
</dbReference>
<dbReference type="AlphaFoldDB" id="A0A160VE41"/>
<dbReference type="GO" id="GO:0032131">
    <property type="term" value="F:alkylated DNA binding"/>
    <property type="evidence" value="ECO:0007669"/>
    <property type="project" value="TreeGrafter"/>
</dbReference>
<evidence type="ECO:0000313" key="5">
    <source>
        <dbReference type="EMBL" id="CUV05778.1"/>
    </source>
</evidence>
<accession>A0A160VE41</accession>
<sequence length="305" mass="33837">MDRLTVSIKPVPPFNFELTAGYHTYFQNRYGTDTMEDGVYRRLIDLDDKLVLASVRSIGTLEAPELALELQGPELSPDDVESATDRVSWLLGVDQGLAPFYELGRADQAMAGLVEQFYGLHLPHTASVFEALVLAVLGQQISTNVARIIRTLLIETFGPSAEFDGETYYAFPRPASIWASSPAELHTMKLTQRKSEYVHGLAGSALDPEMGLECLEELTDREIVEKLVALRGVGMWTAQWVLIRAVGRPDALPLGDLALRRVVSHLFMDGEDVNDAKVEEIAQRWSPYRTYATVYLFSALRTGAG</sequence>
<keyword evidence="5" id="KW-0378">Hydrolase</keyword>
<dbReference type="InterPro" id="IPR051912">
    <property type="entry name" value="Alkylbase_DNA_Glycosylase/TA"/>
</dbReference>
<dbReference type="Gene3D" id="1.10.340.30">
    <property type="entry name" value="Hypothetical protein, domain 2"/>
    <property type="match status" value="1"/>
</dbReference>
<comment type="similarity">
    <text evidence="1">Belongs to the alkylbase DNA glycosidase AlkA family.</text>
</comment>
<reference evidence="5" key="1">
    <citation type="submission" date="2015-10" db="EMBL/GenBank/DDBJ databases">
        <authorList>
            <person name="Gilbert D.G."/>
        </authorList>
    </citation>
    <scope>NUCLEOTIDE SEQUENCE</scope>
</reference>
<dbReference type="InterPro" id="IPR011257">
    <property type="entry name" value="DNA_glycosylase"/>
</dbReference>
<keyword evidence="3" id="KW-0234">DNA repair</keyword>
<proteinExistence type="inferred from homology"/>
<organism evidence="5">
    <name type="scientific">hydrothermal vent metagenome</name>
    <dbReference type="NCBI Taxonomy" id="652676"/>
    <lineage>
        <taxon>unclassified sequences</taxon>
        <taxon>metagenomes</taxon>
        <taxon>ecological metagenomes</taxon>
    </lineage>
</organism>
<dbReference type="PANTHER" id="PTHR43003:SF5">
    <property type="entry name" value="DNA-3-METHYLADENINE GLYCOSYLASE"/>
    <property type="match status" value="1"/>
</dbReference>
<evidence type="ECO:0000256" key="2">
    <source>
        <dbReference type="ARBA" id="ARBA00022763"/>
    </source>
</evidence>
<dbReference type="PANTHER" id="PTHR43003">
    <property type="entry name" value="DNA-3-METHYLADENINE GLYCOSYLASE"/>
    <property type="match status" value="1"/>
</dbReference>
<dbReference type="GO" id="GO:0008725">
    <property type="term" value="F:DNA-3-methyladenine glycosylase activity"/>
    <property type="evidence" value="ECO:0007669"/>
    <property type="project" value="TreeGrafter"/>
</dbReference>
<evidence type="ECO:0000259" key="4">
    <source>
        <dbReference type="SMART" id="SM00478"/>
    </source>
</evidence>
<dbReference type="Pfam" id="PF00730">
    <property type="entry name" value="HhH-GPD"/>
    <property type="match status" value="1"/>
</dbReference>
<protein>
    <submittedName>
        <fullName evidence="5">DNA-3-methyladenine glycosylase II</fullName>
        <ecNumber evidence="5">3.2.2.21</ecNumber>
    </submittedName>
</protein>